<dbReference type="InterPro" id="IPR000182">
    <property type="entry name" value="GNAT_dom"/>
</dbReference>
<keyword evidence="2" id="KW-0012">Acyltransferase</keyword>
<dbReference type="PANTHER" id="PTHR43877:SF2">
    <property type="entry name" value="AMINOALKYLPHOSPHONATE N-ACETYLTRANSFERASE-RELATED"/>
    <property type="match status" value="1"/>
</dbReference>
<dbReference type="Proteomes" id="UP000253529">
    <property type="component" value="Unassembled WGS sequence"/>
</dbReference>
<protein>
    <recommendedName>
        <fullName evidence="3">N-acetyltransferase domain-containing protein</fullName>
    </recommendedName>
</protein>
<gene>
    <name evidence="4" type="ORF">DFR50_114109</name>
</gene>
<dbReference type="AlphaFoldDB" id="A0A366FEX1"/>
<dbReference type="PIRSF" id="PIRSF028520">
    <property type="entry name" value="UCP028520"/>
    <property type="match status" value="1"/>
</dbReference>
<keyword evidence="5" id="KW-1185">Reference proteome</keyword>
<dbReference type="SUPFAM" id="SSF55729">
    <property type="entry name" value="Acyl-CoA N-acyltransferases (Nat)"/>
    <property type="match status" value="1"/>
</dbReference>
<dbReference type="RefSeq" id="WP_245427764.1">
    <property type="nucleotide sequence ID" value="NZ_QNRK01000014.1"/>
</dbReference>
<name>A0A366FEX1_9HYPH</name>
<dbReference type="Pfam" id="PF00583">
    <property type="entry name" value="Acetyltransf_1"/>
    <property type="match status" value="1"/>
</dbReference>
<keyword evidence="1" id="KW-0808">Transferase</keyword>
<evidence type="ECO:0000313" key="5">
    <source>
        <dbReference type="Proteomes" id="UP000253529"/>
    </source>
</evidence>
<dbReference type="InterPro" id="IPR016890">
    <property type="entry name" value="UCP028520"/>
</dbReference>
<dbReference type="Gene3D" id="3.40.630.30">
    <property type="match status" value="1"/>
</dbReference>
<proteinExistence type="predicted"/>
<dbReference type="CDD" id="cd04301">
    <property type="entry name" value="NAT_SF"/>
    <property type="match status" value="1"/>
</dbReference>
<accession>A0A366FEX1</accession>
<evidence type="ECO:0000256" key="1">
    <source>
        <dbReference type="ARBA" id="ARBA00022679"/>
    </source>
</evidence>
<dbReference type="PROSITE" id="PS51186">
    <property type="entry name" value="GNAT"/>
    <property type="match status" value="1"/>
</dbReference>
<reference evidence="4 5" key="1">
    <citation type="submission" date="2018-06" db="EMBL/GenBank/DDBJ databases">
        <title>Genomic Encyclopedia of Type Strains, Phase IV (KMG-IV): sequencing the most valuable type-strain genomes for metagenomic binning, comparative biology and taxonomic classification.</title>
        <authorList>
            <person name="Goeker M."/>
        </authorList>
    </citation>
    <scope>NUCLEOTIDE SEQUENCE [LARGE SCALE GENOMIC DNA]</scope>
    <source>
        <strain evidence="4 5">DSM 24875</strain>
    </source>
</reference>
<dbReference type="GO" id="GO:0016747">
    <property type="term" value="F:acyltransferase activity, transferring groups other than amino-acyl groups"/>
    <property type="evidence" value="ECO:0007669"/>
    <property type="project" value="InterPro"/>
</dbReference>
<feature type="domain" description="N-acetyltransferase" evidence="3">
    <location>
        <begin position="6"/>
        <end position="166"/>
    </location>
</feature>
<dbReference type="InterPro" id="IPR016181">
    <property type="entry name" value="Acyl_CoA_acyltransferase"/>
</dbReference>
<dbReference type="PANTHER" id="PTHR43877">
    <property type="entry name" value="AMINOALKYLPHOSPHONATE N-ACETYLTRANSFERASE-RELATED-RELATED"/>
    <property type="match status" value="1"/>
</dbReference>
<dbReference type="EMBL" id="QNRK01000014">
    <property type="protein sequence ID" value="RBP12279.1"/>
    <property type="molecule type" value="Genomic_DNA"/>
</dbReference>
<evidence type="ECO:0000313" key="4">
    <source>
        <dbReference type="EMBL" id="RBP12279.1"/>
    </source>
</evidence>
<dbReference type="InterPro" id="IPR050832">
    <property type="entry name" value="Bact_Acetyltransf"/>
</dbReference>
<sequence>MNGDDTDVREVDRRDASRASSALLALNNAHAEALSRLSADALTGLMASAFLTLRAGDCDAFLIALDQDAGYDSPNFLWFRARFERFVYVDRVAVAPHARGRGLARTLYQALFRRARAAGHERIVAEVNADPPNPASDAFHAAMGFVVVGSARLTNGKAVRYHERALGEARD</sequence>
<comment type="caution">
    <text evidence="4">The sequence shown here is derived from an EMBL/GenBank/DDBJ whole genome shotgun (WGS) entry which is preliminary data.</text>
</comment>
<evidence type="ECO:0000256" key="2">
    <source>
        <dbReference type="ARBA" id="ARBA00023315"/>
    </source>
</evidence>
<organism evidence="4 5">
    <name type="scientific">Roseiarcus fermentans</name>
    <dbReference type="NCBI Taxonomy" id="1473586"/>
    <lineage>
        <taxon>Bacteria</taxon>
        <taxon>Pseudomonadati</taxon>
        <taxon>Pseudomonadota</taxon>
        <taxon>Alphaproteobacteria</taxon>
        <taxon>Hyphomicrobiales</taxon>
        <taxon>Roseiarcaceae</taxon>
        <taxon>Roseiarcus</taxon>
    </lineage>
</organism>
<evidence type="ECO:0000259" key="3">
    <source>
        <dbReference type="PROSITE" id="PS51186"/>
    </source>
</evidence>